<dbReference type="NCBIfam" id="TIGR00566">
    <property type="entry name" value="trpG_papA"/>
    <property type="match status" value="1"/>
</dbReference>
<accession>A0ABR7QXV4</accession>
<name>A0ABR7QXV4_9GAMM</name>
<comment type="caution">
    <text evidence="3">The sequence shown here is derived from an EMBL/GenBank/DDBJ whole genome shotgun (WGS) entry which is preliminary data.</text>
</comment>
<dbReference type="InterPro" id="IPR017926">
    <property type="entry name" value="GATASE"/>
</dbReference>
<keyword evidence="4" id="KW-1185">Reference proteome</keyword>
<dbReference type="PANTHER" id="PTHR43418:SF4">
    <property type="entry name" value="MULTIFUNCTIONAL TRYPTOPHAN BIOSYNTHESIS PROTEIN"/>
    <property type="match status" value="1"/>
</dbReference>
<dbReference type="PROSITE" id="PS51273">
    <property type="entry name" value="GATASE_TYPE_1"/>
    <property type="match status" value="1"/>
</dbReference>
<dbReference type="InterPro" id="IPR050472">
    <property type="entry name" value="Anth_synth/Amidotransfase"/>
</dbReference>
<reference evidence="3 4" key="1">
    <citation type="submission" date="2020-06" db="EMBL/GenBank/DDBJ databases">
        <title>Frischella cerana isolated from Apis cerana gut homogenate.</title>
        <authorList>
            <person name="Wolter L.A."/>
            <person name="Suenami S."/>
            <person name="Miyazaki R."/>
        </authorList>
    </citation>
    <scope>NUCLEOTIDE SEQUENCE [LARGE SCALE GENOMIC DNA]</scope>
    <source>
        <strain evidence="3 4">Ac13</strain>
    </source>
</reference>
<dbReference type="SUPFAM" id="SSF52317">
    <property type="entry name" value="Class I glutamine amidotransferase-like"/>
    <property type="match status" value="1"/>
</dbReference>
<evidence type="ECO:0000313" key="3">
    <source>
        <dbReference type="EMBL" id="MBC9131039.1"/>
    </source>
</evidence>
<dbReference type="PANTHER" id="PTHR43418">
    <property type="entry name" value="MULTIFUNCTIONAL TRYPTOPHAN BIOSYNTHESIS PROTEIN-RELATED"/>
    <property type="match status" value="1"/>
</dbReference>
<dbReference type="InterPro" id="IPR029062">
    <property type="entry name" value="Class_I_gatase-like"/>
</dbReference>
<dbReference type="InterPro" id="IPR006221">
    <property type="entry name" value="TrpG/PapA_dom"/>
</dbReference>
<dbReference type="PRINTS" id="PR00097">
    <property type="entry name" value="ANTSNTHASEII"/>
</dbReference>
<evidence type="ECO:0000259" key="2">
    <source>
        <dbReference type="Pfam" id="PF00117"/>
    </source>
</evidence>
<dbReference type="CDD" id="cd01743">
    <property type="entry name" value="GATase1_Anthranilate_Synthase"/>
    <property type="match status" value="1"/>
</dbReference>
<feature type="domain" description="Glutamine amidotransferase" evidence="2">
    <location>
        <begin position="3"/>
        <end position="185"/>
    </location>
</feature>
<dbReference type="EMBL" id="JABURY010000015">
    <property type="protein sequence ID" value="MBC9131039.1"/>
    <property type="molecule type" value="Genomic_DNA"/>
</dbReference>
<dbReference type="PRINTS" id="PR00099">
    <property type="entry name" value="CPSGATASE"/>
</dbReference>
<dbReference type="RefSeq" id="WP_187755472.1">
    <property type="nucleotide sequence ID" value="NZ_JABURY010000015.1"/>
</dbReference>
<dbReference type="PRINTS" id="PR00096">
    <property type="entry name" value="GATASE"/>
</dbReference>
<keyword evidence="1" id="KW-0315">Glutamine amidotransferase</keyword>
<dbReference type="Proteomes" id="UP000651208">
    <property type="component" value="Unassembled WGS sequence"/>
</dbReference>
<dbReference type="Gene3D" id="3.40.50.880">
    <property type="match status" value="1"/>
</dbReference>
<evidence type="ECO:0000313" key="4">
    <source>
        <dbReference type="Proteomes" id="UP000651208"/>
    </source>
</evidence>
<sequence length="188" mass="21686">MILLIDNYDSFTYNIYDYVKRLNNDIKVIKNDQFTLSQIKKMRFNKIILSPGPGNPDTAGVSLELVDELHQQVPIFGICLGHQIIAQYFGYQIIKAPSPMHGKIDIIWHDNAGIYYRLKNPLTVVRYHSLIVEDSPLETLQVSARNKEGIIMGLRHQDLAIESVQFHPEAIKTEFGLDMLRNFINKWT</sequence>
<evidence type="ECO:0000256" key="1">
    <source>
        <dbReference type="ARBA" id="ARBA00022962"/>
    </source>
</evidence>
<organism evidence="3 4">
    <name type="scientific">Frischella japonica</name>
    <dbReference type="NCBI Taxonomy" id="2741544"/>
    <lineage>
        <taxon>Bacteria</taxon>
        <taxon>Pseudomonadati</taxon>
        <taxon>Pseudomonadota</taxon>
        <taxon>Gammaproteobacteria</taxon>
        <taxon>Orbales</taxon>
        <taxon>Orbaceae</taxon>
        <taxon>Frischella</taxon>
    </lineage>
</organism>
<gene>
    <name evidence="3" type="ORF">FcAc13_06915</name>
</gene>
<protein>
    <submittedName>
        <fullName evidence="3">Aminodeoxychorismate/anthranilate synthase component II</fullName>
    </submittedName>
</protein>
<dbReference type="Pfam" id="PF00117">
    <property type="entry name" value="GATase"/>
    <property type="match status" value="1"/>
</dbReference>
<proteinExistence type="predicted"/>